<protein>
    <recommendedName>
        <fullName evidence="4">Ig-like domain-containing protein</fullName>
    </recommendedName>
</protein>
<reference evidence="9" key="1">
    <citation type="submission" date="2021-02" db="EMBL/GenBank/DDBJ databases">
        <authorList>
            <person name="Nowell W R."/>
        </authorList>
    </citation>
    <scope>NUCLEOTIDE SEQUENCE</scope>
</reference>
<dbReference type="SUPFAM" id="SSF48726">
    <property type="entry name" value="Immunoglobulin"/>
    <property type="match status" value="2"/>
</dbReference>
<evidence type="ECO:0000313" key="11">
    <source>
        <dbReference type="Proteomes" id="UP000663866"/>
    </source>
</evidence>
<evidence type="ECO:0000259" key="4">
    <source>
        <dbReference type="PROSITE" id="PS50835"/>
    </source>
</evidence>
<dbReference type="EMBL" id="CAJNOW010013895">
    <property type="protein sequence ID" value="CAF1626734.1"/>
    <property type="molecule type" value="Genomic_DNA"/>
</dbReference>
<dbReference type="InterPro" id="IPR007110">
    <property type="entry name" value="Ig-like_dom"/>
</dbReference>
<dbReference type="Gene3D" id="2.60.40.10">
    <property type="entry name" value="Immunoglobulins"/>
    <property type="match status" value="2"/>
</dbReference>
<dbReference type="InterPro" id="IPR003599">
    <property type="entry name" value="Ig_sub"/>
</dbReference>
<keyword evidence="2" id="KW-0472">Membrane</keyword>
<evidence type="ECO:0000313" key="10">
    <source>
        <dbReference type="EMBL" id="CAF4067276.1"/>
    </source>
</evidence>
<keyword evidence="2" id="KW-1133">Transmembrane helix</keyword>
<dbReference type="PROSITE" id="PS50835">
    <property type="entry name" value="IG_LIKE"/>
    <property type="match status" value="1"/>
</dbReference>
<feature type="domain" description="Ig-like" evidence="4">
    <location>
        <begin position="127"/>
        <end position="216"/>
    </location>
</feature>
<dbReference type="Proteomes" id="UP000663834">
    <property type="component" value="Unassembled WGS sequence"/>
</dbReference>
<keyword evidence="11" id="KW-1185">Reference proteome</keyword>
<feature type="compositionally biased region" description="Basic and acidic residues" evidence="1">
    <location>
        <begin position="286"/>
        <end position="295"/>
    </location>
</feature>
<dbReference type="Proteomes" id="UP000663856">
    <property type="component" value="Unassembled WGS sequence"/>
</dbReference>
<dbReference type="CDD" id="cd00096">
    <property type="entry name" value="Ig"/>
    <property type="match status" value="1"/>
</dbReference>
<gene>
    <name evidence="5" type="ORF">CJN711_LOCUS23350</name>
    <name evidence="6" type="ORF">KQP761_LOCUS25488</name>
    <name evidence="9" type="ORF">OVN521_LOCUS16284</name>
    <name evidence="10" type="ORF">UXM345_LOCUS20210</name>
    <name evidence="8" type="ORF">WKI299_LOCUS32085</name>
    <name evidence="7" type="ORF">XDN619_LOCUS4</name>
</gene>
<dbReference type="EMBL" id="CAJNRF010014740">
    <property type="protein sequence ID" value="CAF2160386.1"/>
    <property type="molecule type" value="Genomic_DNA"/>
</dbReference>
<proteinExistence type="predicted"/>
<keyword evidence="2" id="KW-0812">Transmembrane</keyword>
<dbReference type="Proteomes" id="UP000663855">
    <property type="component" value="Unassembled WGS sequence"/>
</dbReference>
<feature type="transmembrane region" description="Helical" evidence="2">
    <location>
        <begin position="231"/>
        <end position="252"/>
    </location>
</feature>
<feature type="signal peptide" evidence="3">
    <location>
        <begin position="1"/>
        <end position="22"/>
    </location>
</feature>
<keyword evidence="3" id="KW-0732">Signal</keyword>
<evidence type="ECO:0000313" key="8">
    <source>
        <dbReference type="EMBL" id="CAF2160386.1"/>
    </source>
</evidence>
<dbReference type="EMBL" id="CAJOBG010002687">
    <property type="protein sequence ID" value="CAF4022449.1"/>
    <property type="molecule type" value="Genomic_DNA"/>
</dbReference>
<accession>A0A819Q3G1</accession>
<evidence type="ECO:0000256" key="3">
    <source>
        <dbReference type="SAM" id="SignalP"/>
    </source>
</evidence>
<dbReference type="EMBL" id="CAJNOV010010880">
    <property type="protein sequence ID" value="CAF1427057.1"/>
    <property type="molecule type" value="Genomic_DNA"/>
</dbReference>
<dbReference type="EMBL" id="CAJOBF010002982">
    <property type="protein sequence ID" value="CAF4067276.1"/>
    <property type="molecule type" value="Genomic_DNA"/>
</dbReference>
<name>A0A819Q3G1_9BILA</name>
<evidence type="ECO:0000256" key="2">
    <source>
        <dbReference type="SAM" id="Phobius"/>
    </source>
</evidence>
<feature type="region of interest" description="Disordered" evidence="1">
    <location>
        <begin position="256"/>
        <end position="295"/>
    </location>
</feature>
<organism evidence="9 11">
    <name type="scientific">Rotaria magnacalcarata</name>
    <dbReference type="NCBI Taxonomy" id="392030"/>
    <lineage>
        <taxon>Eukaryota</taxon>
        <taxon>Metazoa</taxon>
        <taxon>Spiralia</taxon>
        <taxon>Gnathifera</taxon>
        <taxon>Rotifera</taxon>
        <taxon>Eurotatoria</taxon>
        <taxon>Bdelloidea</taxon>
        <taxon>Philodinida</taxon>
        <taxon>Philodinidae</taxon>
        <taxon>Rotaria</taxon>
    </lineage>
</organism>
<evidence type="ECO:0000256" key="1">
    <source>
        <dbReference type="SAM" id="MobiDB-lite"/>
    </source>
</evidence>
<dbReference type="Proteomes" id="UP000663866">
    <property type="component" value="Unassembled WGS sequence"/>
</dbReference>
<sequence length="295" mass="33407">MTHSQLLVIFFTVSSIIFIVHAQYIGKPQTTNEIKAVLKHSVELKCEYTGEDGNGQFLEWYKDGVAVSTEKAGHYAVTTTEKESTLTIKIFVVNDTAVEFWQVKTNKLGYEEPSECRFGKISAIPSPQSIETNRANEKIESRQGSIRRSEDKAVVLKCIIEPKPDNYDENEIVWEYSKDEESYSTLPPSVTKEGDKISIEHVKKFHNGFYRCTINNVTFPVLLRVKDRLAALWPFIGIVSVVIVLVIIILIFEKRQKSNKKSSTDDDDQDQANDPLVRATTNPSDNDTKKRAVNA</sequence>
<comment type="caution">
    <text evidence="9">The sequence shown here is derived from an EMBL/GenBank/DDBJ whole genome shotgun (WGS) entry which is preliminary data.</text>
</comment>
<dbReference type="Proteomes" id="UP000663842">
    <property type="component" value="Unassembled WGS sequence"/>
</dbReference>
<evidence type="ECO:0000313" key="5">
    <source>
        <dbReference type="EMBL" id="CAF1427057.1"/>
    </source>
</evidence>
<dbReference type="InterPro" id="IPR036179">
    <property type="entry name" value="Ig-like_dom_sf"/>
</dbReference>
<dbReference type="EMBL" id="CAJNRG010000001">
    <property type="protein sequence ID" value="CAF1935533.1"/>
    <property type="molecule type" value="Genomic_DNA"/>
</dbReference>
<dbReference type="OrthoDB" id="5970915at2759"/>
<dbReference type="InterPro" id="IPR013783">
    <property type="entry name" value="Ig-like_fold"/>
</dbReference>
<dbReference type="SMART" id="SM00409">
    <property type="entry name" value="IG"/>
    <property type="match status" value="2"/>
</dbReference>
<evidence type="ECO:0000313" key="9">
    <source>
        <dbReference type="EMBL" id="CAF4022449.1"/>
    </source>
</evidence>
<dbReference type="AlphaFoldDB" id="A0A819Q3G1"/>
<evidence type="ECO:0000313" key="7">
    <source>
        <dbReference type="EMBL" id="CAF1935533.1"/>
    </source>
</evidence>
<dbReference type="Proteomes" id="UP000663887">
    <property type="component" value="Unassembled WGS sequence"/>
</dbReference>
<feature type="chain" id="PRO_5035693405" description="Ig-like domain-containing protein" evidence="3">
    <location>
        <begin position="23"/>
        <end position="295"/>
    </location>
</feature>
<evidence type="ECO:0000313" key="6">
    <source>
        <dbReference type="EMBL" id="CAF1626734.1"/>
    </source>
</evidence>